<gene>
    <name evidence="1" type="ORF">D6R50_24295</name>
</gene>
<organism evidence="1 2">
    <name type="scientific">Aeromonas veronii</name>
    <dbReference type="NCBI Taxonomy" id="654"/>
    <lineage>
        <taxon>Bacteria</taxon>
        <taxon>Pseudomonadati</taxon>
        <taxon>Pseudomonadota</taxon>
        <taxon>Gammaproteobacteria</taxon>
        <taxon>Aeromonadales</taxon>
        <taxon>Aeromonadaceae</taxon>
        <taxon>Aeromonas</taxon>
    </lineage>
</organism>
<reference evidence="1 2" key="1">
    <citation type="submission" date="2018-09" db="EMBL/GenBank/DDBJ databases">
        <title>Genome sequencing of Aeromonas veronii MS-17-88.</title>
        <authorList>
            <person name="Tekedar H.C."/>
            <person name="Arick M.A."/>
            <person name="Hsu C.-Y."/>
            <person name="Thrash A."/>
            <person name="Karsi A."/>
            <person name="Lawrence M.L."/>
            <person name="Abdelhamed H."/>
        </authorList>
    </citation>
    <scope>NUCLEOTIDE SEQUENCE [LARGE SCALE GENOMIC DNA]</scope>
    <source>
        <strain evidence="1 2">MS 17-88</strain>
    </source>
</reference>
<sequence>MLVATEGVIGIDGGEVEMAEVTWNTKKEEREIMFLYDLFADDAGWRGRRNRDVSMPAIDVAAKKLDAFILDVLSERVEMDILFDKLRDMNIKARDVSFEDPFKIKYLMKDIFDCCNLTSDAFEWISSDNQRQCDFIWTYLRMSDERRGTLEYKQSLTITNEYEEFDEKDRGRLPTVNLFGLKSNLYESLGLPTLVDGSHAKKECIIRFFDLWDVSRERKEDEMEALVYAWNKIKNKSKMADWLNKNDNMASWAWTYTLKRFLSFDTPAWVDLSNSKNEEKEKNALITLYDMLSVKDQALLMASLSKSGAVQKHRINSNNRKSMSIPLSDEHKDMLKQIARDSNRKIYQVVEDMIEQEYQRRYPHQLE</sequence>
<evidence type="ECO:0000313" key="1">
    <source>
        <dbReference type="EMBL" id="RKJ83702.1"/>
    </source>
</evidence>
<comment type="caution">
    <text evidence="1">The sequence shown here is derived from an EMBL/GenBank/DDBJ whole genome shotgun (WGS) entry which is preliminary data.</text>
</comment>
<proteinExistence type="predicted"/>
<dbReference type="Proteomes" id="UP000281725">
    <property type="component" value="Unassembled WGS sequence"/>
</dbReference>
<name>A0A3A9IBV0_AERVE</name>
<protein>
    <submittedName>
        <fullName evidence="1">Uncharacterized protein</fullName>
    </submittedName>
</protein>
<accession>A0A3A9IBV0</accession>
<evidence type="ECO:0000313" key="2">
    <source>
        <dbReference type="Proteomes" id="UP000281725"/>
    </source>
</evidence>
<dbReference type="AlphaFoldDB" id="A0A3A9IBV0"/>
<dbReference type="EMBL" id="RAWX01000010">
    <property type="protein sequence ID" value="RKJ83702.1"/>
    <property type="molecule type" value="Genomic_DNA"/>
</dbReference>